<dbReference type="RefSeq" id="WP_265680761.1">
    <property type="nucleotide sequence ID" value="NZ_CP120863.1"/>
</dbReference>
<dbReference type="PANTHER" id="PTHR43162:SF1">
    <property type="entry name" value="PRESTALK A DIFFERENTIATION PROTEIN A"/>
    <property type="match status" value="1"/>
</dbReference>
<evidence type="ECO:0000256" key="3">
    <source>
        <dbReference type="ARBA" id="ARBA00022589"/>
    </source>
</evidence>
<dbReference type="InterPro" id="IPR008030">
    <property type="entry name" value="NmrA-like"/>
</dbReference>
<sequence length="277" mass="30443">MSAEYLVTGGTGKTGRRIVNRLQESGFTVRVGTRNPAVANHVLHDWENHDGFAAALDGVTGVYLLAPTDRADHLELMKPFIDQALALGVSRFVLLSASSLPSGGPMMGQVHDYLQKAAPEWCVLRPTWFMQNFSEQQHLKTIRGTNEIYSATADGRVPFIDVDDIAEAALAALTGKSAVNNDVVLTGPEALSYEDVARILSAETGREVRYVEQSEMQMINRFTSLGMPRNYAEILAGMDVSISQGCENRVTDDVKKLTGTQPRTFAQFAHLNRQSWI</sequence>
<protein>
    <submittedName>
        <fullName evidence="6">Ergot alkaloid biosynthesis protein</fullName>
    </submittedName>
</protein>
<dbReference type="Gene3D" id="3.40.50.720">
    <property type="entry name" value="NAD(P)-binding Rossmann-like Domain"/>
    <property type="match status" value="1"/>
</dbReference>
<keyword evidence="3" id="KW-0017">Alkaloid metabolism</keyword>
<dbReference type="InterPro" id="IPR019901">
    <property type="entry name" value="Ergot_alkaloid_biosynthesis"/>
</dbReference>
<organism evidence="6 7">
    <name type="scientific">Roseibium porphyridii</name>
    <dbReference type="NCBI Taxonomy" id="2866279"/>
    <lineage>
        <taxon>Bacteria</taxon>
        <taxon>Pseudomonadati</taxon>
        <taxon>Pseudomonadota</taxon>
        <taxon>Alphaproteobacteria</taxon>
        <taxon>Hyphomicrobiales</taxon>
        <taxon>Stappiaceae</taxon>
        <taxon>Roseibium</taxon>
    </lineage>
</organism>
<dbReference type="Gene3D" id="3.90.25.10">
    <property type="entry name" value="UDP-galactose 4-epimerase, domain 1"/>
    <property type="match status" value="1"/>
</dbReference>
<dbReference type="InterPro" id="IPR036291">
    <property type="entry name" value="NAD(P)-bd_dom_sf"/>
</dbReference>
<reference evidence="6 7" key="1">
    <citation type="submission" date="2023-03" db="EMBL/GenBank/DDBJ databases">
        <title>Roseibium porphyridii sp. nov. and Roseibium rhodosorbium sp. nov. isolated from marine algae, Porphyridium cruentum and Rhodosorus marinus, respectively.</title>
        <authorList>
            <person name="Lee M.W."/>
            <person name="Choi B.J."/>
            <person name="Lee J.K."/>
            <person name="Choi D.G."/>
            <person name="Baek J.H."/>
            <person name="Bayburt H."/>
            <person name="Kim J.M."/>
            <person name="Han D.M."/>
            <person name="Kim K.H."/>
            <person name="Jeon C.O."/>
        </authorList>
    </citation>
    <scope>NUCLEOTIDE SEQUENCE [LARGE SCALE GENOMIC DNA]</scope>
    <source>
        <strain evidence="6 7">KMA01</strain>
    </source>
</reference>
<dbReference type="NCBIfam" id="TIGR03649">
    <property type="entry name" value="ergot_EASG"/>
    <property type="match status" value="1"/>
</dbReference>
<comment type="similarity">
    <text evidence="2">Belongs to the fgaFS/easG family.</text>
</comment>
<feature type="domain" description="NmrA-like" evidence="5">
    <location>
        <begin position="6"/>
        <end position="268"/>
    </location>
</feature>
<keyword evidence="4" id="KW-0560">Oxidoreductase</keyword>
<evidence type="ECO:0000256" key="2">
    <source>
        <dbReference type="ARBA" id="ARBA00005372"/>
    </source>
</evidence>
<evidence type="ECO:0000256" key="1">
    <source>
        <dbReference type="ARBA" id="ARBA00005107"/>
    </source>
</evidence>
<dbReference type="PANTHER" id="PTHR43162">
    <property type="match status" value="1"/>
</dbReference>
<gene>
    <name evidence="6" type="ORF">K1718_22590</name>
</gene>
<dbReference type="InterPro" id="IPR051604">
    <property type="entry name" value="Ergot_Alk_Oxidoreductase"/>
</dbReference>
<evidence type="ECO:0000313" key="7">
    <source>
        <dbReference type="Proteomes" id="UP001209803"/>
    </source>
</evidence>
<dbReference type="CDD" id="cd05269">
    <property type="entry name" value="TMR_SDR_a"/>
    <property type="match status" value="1"/>
</dbReference>
<dbReference type="EMBL" id="CP120863">
    <property type="protein sequence ID" value="WFE88919.1"/>
    <property type="molecule type" value="Genomic_DNA"/>
</dbReference>
<dbReference type="SUPFAM" id="SSF51735">
    <property type="entry name" value="NAD(P)-binding Rossmann-fold domains"/>
    <property type="match status" value="1"/>
</dbReference>
<keyword evidence="7" id="KW-1185">Reference proteome</keyword>
<dbReference type="Pfam" id="PF05368">
    <property type="entry name" value="NmrA"/>
    <property type="match status" value="1"/>
</dbReference>
<dbReference type="Proteomes" id="UP001209803">
    <property type="component" value="Chromosome"/>
</dbReference>
<evidence type="ECO:0000313" key="6">
    <source>
        <dbReference type="EMBL" id="WFE88919.1"/>
    </source>
</evidence>
<evidence type="ECO:0000256" key="4">
    <source>
        <dbReference type="ARBA" id="ARBA00023002"/>
    </source>
</evidence>
<evidence type="ECO:0000259" key="5">
    <source>
        <dbReference type="Pfam" id="PF05368"/>
    </source>
</evidence>
<name>A0ABY8F0N6_9HYPH</name>
<comment type="pathway">
    <text evidence="1">Alkaloid biosynthesis; ergot alkaloid biosynthesis.</text>
</comment>
<proteinExistence type="inferred from homology"/>
<accession>A0ABY8F0N6</accession>